<evidence type="ECO:0000313" key="2">
    <source>
        <dbReference type="EMBL" id="MEQ2315087.1"/>
    </source>
</evidence>
<dbReference type="Proteomes" id="UP001469553">
    <property type="component" value="Unassembled WGS sequence"/>
</dbReference>
<keyword evidence="3" id="KW-1185">Reference proteome</keyword>
<feature type="compositionally biased region" description="Pro residues" evidence="1">
    <location>
        <begin position="112"/>
        <end position="134"/>
    </location>
</feature>
<protein>
    <submittedName>
        <fullName evidence="2">Uncharacterized protein</fullName>
    </submittedName>
</protein>
<dbReference type="EMBL" id="JAHRIP010086097">
    <property type="protein sequence ID" value="MEQ2315087.1"/>
    <property type="molecule type" value="Genomic_DNA"/>
</dbReference>
<feature type="compositionally biased region" description="Low complexity" evidence="1">
    <location>
        <begin position="10"/>
        <end position="36"/>
    </location>
</feature>
<feature type="region of interest" description="Disordered" evidence="1">
    <location>
        <begin position="1"/>
        <end position="143"/>
    </location>
</feature>
<evidence type="ECO:0000256" key="1">
    <source>
        <dbReference type="SAM" id="MobiDB-lite"/>
    </source>
</evidence>
<organism evidence="2 3">
    <name type="scientific">Ameca splendens</name>
    <dbReference type="NCBI Taxonomy" id="208324"/>
    <lineage>
        <taxon>Eukaryota</taxon>
        <taxon>Metazoa</taxon>
        <taxon>Chordata</taxon>
        <taxon>Craniata</taxon>
        <taxon>Vertebrata</taxon>
        <taxon>Euteleostomi</taxon>
        <taxon>Actinopterygii</taxon>
        <taxon>Neopterygii</taxon>
        <taxon>Teleostei</taxon>
        <taxon>Neoteleostei</taxon>
        <taxon>Acanthomorphata</taxon>
        <taxon>Ovalentaria</taxon>
        <taxon>Atherinomorphae</taxon>
        <taxon>Cyprinodontiformes</taxon>
        <taxon>Goodeidae</taxon>
        <taxon>Ameca</taxon>
    </lineage>
</organism>
<name>A0ABV1A965_9TELE</name>
<accession>A0ABV1A965</accession>
<sequence length="143" mass="14391">MLSGKSLDNSSLKAQSSTSSQPDSTQGSSAAAHSAAKFADLLGSVRRGSGPITDGEGRSSTPPPAVLSAPSLPHTPVVPMQMSRLTDLVSSVRRVPPPAAPEGDATSAPAPSTKPAPPPAHTTPPPPPHSPFSPPLSSSQSEY</sequence>
<evidence type="ECO:0000313" key="3">
    <source>
        <dbReference type="Proteomes" id="UP001469553"/>
    </source>
</evidence>
<proteinExistence type="predicted"/>
<comment type="caution">
    <text evidence="2">The sequence shown here is derived from an EMBL/GenBank/DDBJ whole genome shotgun (WGS) entry which is preliminary data.</text>
</comment>
<gene>
    <name evidence="2" type="ORF">AMECASPLE_018622</name>
</gene>
<reference evidence="2 3" key="1">
    <citation type="submission" date="2021-06" db="EMBL/GenBank/DDBJ databases">
        <authorList>
            <person name="Palmer J.M."/>
        </authorList>
    </citation>
    <scope>NUCLEOTIDE SEQUENCE [LARGE SCALE GENOMIC DNA]</scope>
    <source>
        <strain evidence="2 3">AS_MEX2019</strain>
        <tissue evidence="2">Muscle</tissue>
    </source>
</reference>